<evidence type="ECO:0000313" key="7">
    <source>
        <dbReference type="Proteomes" id="UP000186917"/>
    </source>
</evidence>
<keyword evidence="2" id="KW-0472">Membrane</keyword>
<dbReference type="STRING" id="477680.SAMN05421788_11217"/>
<keyword evidence="7" id="KW-1185">Reference proteome</keyword>
<dbReference type="Pfam" id="PF07695">
    <property type="entry name" value="7TMR-DISM_7TM"/>
    <property type="match status" value="1"/>
</dbReference>
<keyword evidence="2" id="KW-1133">Transmembrane helix</keyword>
<feature type="transmembrane region" description="Helical" evidence="2">
    <location>
        <begin position="367"/>
        <end position="388"/>
    </location>
</feature>
<evidence type="ECO:0000256" key="2">
    <source>
        <dbReference type="SAM" id="Phobius"/>
    </source>
</evidence>
<dbReference type="Gene3D" id="2.60.40.2380">
    <property type="match status" value="1"/>
</dbReference>
<feature type="transmembrane region" description="Helical" evidence="2">
    <location>
        <begin position="250"/>
        <end position="269"/>
    </location>
</feature>
<dbReference type="InterPro" id="IPR011622">
    <property type="entry name" value="7TMR_DISM_rcpt_extracell_dom2"/>
</dbReference>
<feature type="transmembrane region" description="Helical" evidence="2">
    <location>
        <begin position="281"/>
        <end position="303"/>
    </location>
</feature>
<dbReference type="EMBL" id="FTOR01000012">
    <property type="protein sequence ID" value="SIT33060.1"/>
    <property type="molecule type" value="Genomic_DNA"/>
</dbReference>
<protein>
    <submittedName>
        <fullName evidence="6">7TMR-DISM extracellular 2</fullName>
    </submittedName>
</protein>
<evidence type="ECO:0000256" key="1">
    <source>
        <dbReference type="SAM" id="Coils"/>
    </source>
</evidence>
<evidence type="ECO:0000259" key="5">
    <source>
        <dbReference type="Pfam" id="PF07696"/>
    </source>
</evidence>
<dbReference type="OrthoDB" id="9783459at2"/>
<name>A0A173ML66_9BACT</name>
<feature type="domain" description="7TM-DISM receptor extracellular" evidence="4">
    <location>
        <begin position="186"/>
        <end position="390"/>
    </location>
</feature>
<keyword evidence="1" id="KW-0175">Coiled coil</keyword>
<proteinExistence type="predicted"/>
<dbReference type="Pfam" id="PF07696">
    <property type="entry name" value="7TMR-DISMED2"/>
    <property type="match status" value="1"/>
</dbReference>
<dbReference type="AlphaFoldDB" id="A0A173ML66"/>
<feature type="transmembrane region" description="Helical" evidence="2">
    <location>
        <begin position="216"/>
        <end position="238"/>
    </location>
</feature>
<dbReference type="KEGG" id="fln:FLA_4249"/>
<evidence type="ECO:0000259" key="4">
    <source>
        <dbReference type="Pfam" id="PF07695"/>
    </source>
</evidence>
<gene>
    <name evidence="6" type="ORF">SAMN05421788_11217</name>
</gene>
<feature type="domain" description="7TM-DISM receptor extracellular" evidence="5">
    <location>
        <begin position="40"/>
        <end position="173"/>
    </location>
</feature>
<feature type="transmembrane region" description="Helical" evidence="2">
    <location>
        <begin position="338"/>
        <end position="361"/>
    </location>
</feature>
<dbReference type="Proteomes" id="UP000186917">
    <property type="component" value="Unassembled WGS sequence"/>
</dbReference>
<dbReference type="InterPro" id="IPR011623">
    <property type="entry name" value="7TMR_DISM_rcpt_extracell_dom1"/>
</dbReference>
<organism evidence="6 7">
    <name type="scientific">Filimonas lacunae</name>
    <dbReference type="NCBI Taxonomy" id="477680"/>
    <lineage>
        <taxon>Bacteria</taxon>
        <taxon>Pseudomonadati</taxon>
        <taxon>Bacteroidota</taxon>
        <taxon>Chitinophagia</taxon>
        <taxon>Chitinophagales</taxon>
        <taxon>Chitinophagaceae</taxon>
        <taxon>Filimonas</taxon>
    </lineage>
</organism>
<evidence type="ECO:0000256" key="3">
    <source>
        <dbReference type="SAM" id="SignalP"/>
    </source>
</evidence>
<dbReference type="RefSeq" id="WP_076382101.1">
    <property type="nucleotide sequence ID" value="NZ_AP017422.1"/>
</dbReference>
<sequence>MRKSLAIWAAFGLVMWCFPVFAQRMVAVTPQLEEHIFVADEISFLKDSSGSIPFSTILHSGDALFQKNQGPGTPQIVQLGIYYWYRVKIKHDSAVNKPFILEFFDQTIDDITAYLPDNQGNYHETRIGDLQPFEHRLFRHKNFELQVDNNNNREQVYYFRIKSSQIADIIIVLRSVTRFVGYALDEYLSFGLFYGMIFIFALYNLIVFFAVRQMQYLYYVLYILSVGLYEMCIDGIAYQYLWPHAIHWNQYAFAVPQLGLSVFTLLFASKLLHVKESLPRVYRLIMAVIALRVIFFLFCWWIKPVWFNYKFLELIPLSVAFGAGIYRFKTGYRPARFFVLGYSFLFTGFMLKFFIMLGYRWLNFGAVSYYSLTLGFILEMFFLSFAIGDKVRLLFIKRERARQEVIKQMTANVLLKDALNQRLEQQVAERTKELVEKNSVIELQNNELNEVNVLLQQQAEEISRMNALLEQDNKSLRTNVEKVTKARVLSASVDFEEFSKIYPDADSCYQFLAQLKWGSAYACKKCGHHHYFAGHQLFSRRCGQCDYEESVLANTLFQNSRIPITKAFYMVFLIYNSKGKISSQKLSDTIGIRQSTCWTYLNRVRTLMEERKKELKQGDEQGWSKLVC</sequence>
<keyword evidence="3" id="KW-0732">Signal</keyword>
<evidence type="ECO:0000313" key="6">
    <source>
        <dbReference type="EMBL" id="SIT33060.1"/>
    </source>
</evidence>
<reference evidence="7" key="1">
    <citation type="submission" date="2017-01" db="EMBL/GenBank/DDBJ databases">
        <authorList>
            <person name="Varghese N."/>
            <person name="Submissions S."/>
        </authorList>
    </citation>
    <scope>NUCLEOTIDE SEQUENCE [LARGE SCALE GENOMIC DNA]</scope>
    <source>
        <strain evidence="7">DSM 21054</strain>
    </source>
</reference>
<feature type="transmembrane region" description="Helical" evidence="2">
    <location>
        <begin position="187"/>
        <end position="209"/>
    </location>
</feature>
<accession>A0A173ML66</accession>
<keyword evidence="2" id="KW-0812">Transmembrane</keyword>
<feature type="coiled-coil region" evidence="1">
    <location>
        <begin position="441"/>
        <end position="486"/>
    </location>
</feature>
<feature type="signal peptide" evidence="3">
    <location>
        <begin position="1"/>
        <end position="22"/>
    </location>
</feature>
<feature type="chain" id="PRO_5030023117" evidence="3">
    <location>
        <begin position="23"/>
        <end position="628"/>
    </location>
</feature>